<feature type="non-terminal residue" evidence="2">
    <location>
        <position position="1"/>
    </location>
</feature>
<feature type="region of interest" description="Disordered" evidence="1">
    <location>
        <begin position="174"/>
        <end position="205"/>
    </location>
</feature>
<proteinExistence type="predicted"/>
<evidence type="ECO:0000313" key="2">
    <source>
        <dbReference type="EMBL" id="KYN07311.1"/>
    </source>
</evidence>
<reference evidence="2 3" key="1">
    <citation type="submission" date="2016-03" db="EMBL/GenBank/DDBJ databases">
        <title>Cyphomyrmex costatus WGS genome.</title>
        <authorList>
            <person name="Nygaard S."/>
            <person name="Hu H."/>
            <person name="Boomsma J."/>
            <person name="Zhang G."/>
        </authorList>
    </citation>
    <scope>NUCLEOTIDE SEQUENCE [LARGE SCALE GENOMIC DNA]</scope>
    <source>
        <strain evidence="2">MS0001</strain>
        <tissue evidence="2">Whole body</tissue>
    </source>
</reference>
<dbReference type="Proteomes" id="UP000078542">
    <property type="component" value="Unassembled WGS sequence"/>
</dbReference>
<organism evidence="2 3">
    <name type="scientific">Cyphomyrmex costatus</name>
    <dbReference type="NCBI Taxonomy" id="456900"/>
    <lineage>
        <taxon>Eukaryota</taxon>
        <taxon>Metazoa</taxon>
        <taxon>Ecdysozoa</taxon>
        <taxon>Arthropoda</taxon>
        <taxon>Hexapoda</taxon>
        <taxon>Insecta</taxon>
        <taxon>Pterygota</taxon>
        <taxon>Neoptera</taxon>
        <taxon>Endopterygota</taxon>
        <taxon>Hymenoptera</taxon>
        <taxon>Apocrita</taxon>
        <taxon>Aculeata</taxon>
        <taxon>Formicoidea</taxon>
        <taxon>Formicidae</taxon>
        <taxon>Myrmicinae</taxon>
        <taxon>Cyphomyrmex</taxon>
    </lineage>
</organism>
<name>A0A195D371_9HYME</name>
<evidence type="ECO:0000313" key="3">
    <source>
        <dbReference type="Proteomes" id="UP000078542"/>
    </source>
</evidence>
<sequence>RIDAAQILTQNSKLQQLLSKRKRRIRDQPFQRTFTIVLPLHLGRRSANVIPRKVGGRARQGVSIIFAEMRFRGMNKWGEEGGGEEIARDALQTDSSTLARKVYREIATWARVFRARHDVSAPPRVIPQEDEEIAGSIMYTNEKIKRHYITNDLYRTCSTSERSDTPRRQLYAGKVGEQIGDRRGAAAAAARDGRRGPKRTGQRAS</sequence>
<protein>
    <submittedName>
        <fullName evidence="2">Uncharacterized protein</fullName>
    </submittedName>
</protein>
<keyword evidence="3" id="KW-1185">Reference proteome</keyword>
<feature type="compositionally biased region" description="Basic residues" evidence="1">
    <location>
        <begin position="196"/>
        <end position="205"/>
    </location>
</feature>
<accession>A0A195D371</accession>
<dbReference type="EMBL" id="KQ976885">
    <property type="protein sequence ID" value="KYN07311.1"/>
    <property type="molecule type" value="Genomic_DNA"/>
</dbReference>
<gene>
    <name evidence="2" type="ORF">ALC62_01513</name>
</gene>
<dbReference type="AlphaFoldDB" id="A0A195D371"/>
<evidence type="ECO:0000256" key="1">
    <source>
        <dbReference type="SAM" id="MobiDB-lite"/>
    </source>
</evidence>